<dbReference type="EMBL" id="JAADJT010000016">
    <property type="protein sequence ID" value="NGZ88010.1"/>
    <property type="molecule type" value="Genomic_DNA"/>
</dbReference>
<proteinExistence type="predicted"/>
<dbReference type="Proteomes" id="UP000666369">
    <property type="component" value="Unassembled WGS sequence"/>
</dbReference>
<evidence type="ECO:0000313" key="1">
    <source>
        <dbReference type="EMBL" id="NGZ88010.1"/>
    </source>
</evidence>
<name>A0ABX0FTZ5_9BURK</name>
<evidence type="ECO:0000313" key="2">
    <source>
        <dbReference type="Proteomes" id="UP000666369"/>
    </source>
</evidence>
<gene>
    <name evidence="1" type="ORF">GW587_27590</name>
</gene>
<sequence>MRRAIGQSLRIDVAAHAVAVRRVGRWGGAAPTQLAAQAIAPSGEHPFDAIANALRALLGELEVGGWPVSFTLADELTRLWRVTPPPGAARMADMEAAAGLRFQSLYGEPPSAWRISADWNATEPFFAAAVPHTLLAALQLVAQEFRLAIVGIAPRFVGAWNRNRRGIRQGAWFGVVHDNLLTLAAIDAEGEGVRAIRPLPIPHGADQYWLTQTLQREALLLDLAAPELLQVCGAAPADWTKPAGGAAYIPCAAIGGGAA</sequence>
<dbReference type="RefSeq" id="WP_166108127.1">
    <property type="nucleotide sequence ID" value="NZ_JAADJT010000016.1"/>
</dbReference>
<organism evidence="1 2">
    <name type="scientific">Duganella aceris</name>
    <dbReference type="NCBI Taxonomy" id="2703883"/>
    <lineage>
        <taxon>Bacteria</taxon>
        <taxon>Pseudomonadati</taxon>
        <taxon>Pseudomonadota</taxon>
        <taxon>Betaproteobacteria</taxon>
        <taxon>Burkholderiales</taxon>
        <taxon>Oxalobacteraceae</taxon>
        <taxon>Telluria group</taxon>
        <taxon>Duganella</taxon>
    </lineage>
</organism>
<protein>
    <submittedName>
        <fullName evidence="1">Uncharacterized protein</fullName>
    </submittedName>
</protein>
<reference evidence="2" key="1">
    <citation type="submission" date="2023-07" db="EMBL/GenBank/DDBJ databases">
        <title>Duganella aceri sp. nov., isolated from tree sap.</title>
        <authorList>
            <person name="Kim I.S."/>
        </authorList>
    </citation>
    <scope>NUCLEOTIDE SEQUENCE [LARGE SCALE GENOMIC DNA]</scope>
    <source>
        <strain evidence="2">SAP-35</strain>
    </source>
</reference>
<comment type="caution">
    <text evidence="1">The sequence shown here is derived from an EMBL/GenBank/DDBJ whole genome shotgun (WGS) entry which is preliminary data.</text>
</comment>
<keyword evidence="2" id="KW-1185">Reference proteome</keyword>
<accession>A0ABX0FTZ5</accession>